<feature type="transmembrane region" description="Helical" evidence="1">
    <location>
        <begin position="174"/>
        <end position="191"/>
    </location>
</feature>
<gene>
    <name evidence="2" type="ORF">NGAL_HAMBI1145_32710</name>
</gene>
<evidence type="ECO:0000256" key="1">
    <source>
        <dbReference type="SAM" id="Phobius"/>
    </source>
</evidence>
<dbReference type="RefSeq" id="WP_046667359.1">
    <property type="nucleotide sequence ID" value="NZ_CCRH01000008.1"/>
</dbReference>
<keyword evidence="1" id="KW-0812">Transmembrane</keyword>
<sequence>MIRKIAPAFLIFLEPAFIEAKAVLAGFLIARPHLDALATVAVGFLFCLGLLSIFTLYEGTKALFEIRRILAGLPAFSLKRVEVISPDRFASEFGYSHMRLKFGPFGQDAGEVTLLYDTSGTLTDYQCAYNTFGMSYILLPSDRKLEDMSLYQRYLTLHEIGHGSFAGGGIWTRAWLIASSAIFAIGFGLLTTNFSTVGLVAIGLTAICALLSARGVVIESEAEVFADDYAIGYIARGNESDALRIIRKLIDGIEDVYPSLETSDRLINKSRLKFLRSTLRNLSLGKTTWGARPSIKWMHYLAAALLLWWTATAPKAESHVGWLLLAFAILFAICVAVRVKQLPIMFRLDKQIRSRIGS</sequence>
<feature type="transmembrane region" description="Helical" evidence="1">
    <location>
        <begin position="197"/>
        <end position="217"/>
    </location>
</feature>
<dbReference type="AlphaFoldDB" id="A0A0T7FMP3"/>
<evidence type="ECO:0000313" key="2">
    <source>
        <dbReference type="EMBL" id="CDZ36254.1"/>
    </source>
</evidence>
<feature type="transmembrane region" description="Helical" evidence="1">
    <location>
        <begin position="320"/>
        <end position="339"/>
    </location>
</feature>
<accession>A0A0T7FMP3</accession>
<reference evidence="2 3" key="1">
    <citation type="submission" date="2014-08" db="EMBL/GenBank/DDBJ databases">
        <authorList>
            <person name="Chen Y.-H."/>
        </authorList>
    </citation>
    <scope>NUCLEOTIDE SEQUENCE [LARGE SCALE GENOMIC DNA]</scope>
</reference>
<keyword evidence="1" id="KW-1133">Transmembrane helix</keyword>
<evidence type="ECO:0000313" key="3">
    <source>
        <dbReference type="Proteomes" id="UP000046176"/>
    </source>
</evidence>
<organism evidence="2 3">
    <name type="scientific">Neorhizobium galegae bv. officinalis</name>
    <dbReference type="NCBI Taxonomy" id="323656"/>
    <lineage>
        <taxon>Bacteria</taxon>
        <taxon>Pseudomonadati</taxon>
        <taxon>Pseudomonadota</taxon>
        <taxon>Alphaproteobacteria</taxon>
        <taxon>Hyphomicrobiales</taxon>
        <taxon>Rhizobiaceae</taxon>
        <taxon>Rhizobium/Agrobacterium group</taxon>
        <taxon>Neorhizobium</taxon>
    </lineage>
</organism>
<proteinExistence type="predicted"/>
<feature type="transmembrane region" description="Helical" evidence="1">
    <location>
        <begin position="36"/>
        <end position="57"/>
    </location>
</feature>
<protein>
    <submittedName>
        <fullName evidence="2">Uncharacterized protein</fullName>
    </submittedName>
</protein>
<dbReference type="Proteomes" id="UP000046176">
    <property type="component" value="Unassembled WGS sequence"/>
</dbReference>
<dbReference type="EMBL" id="CCRH01000008">
    <property type="protein sequence ID" value="CDZ36254.1"/>
    <property type="molecule type" value="Genomic_DNA"/>
</dbReference>
<keyword evidence="1" id="KW-0472">Membrane</keyword>
<feature type="transmembrane region" description="Helical" evidence="1">
    <location>
        <begin position="297"/>
        <end position="314"/>
    </location>
</feature>
<name>A0A0T7FMP3_NEOGA</name>